<protein>
    <recommendedName>
        <fullName evidence="1">Reverse transcriptase domain-containing protein</fullName>
    </recommendedName>
</protein>
<evidence type="ECO:0000313" key="3">
    <source>
        <dbReference type="Proteomes" id="UP000507470"/>
    </source>
</evidence>
<evidence type="ECO:0000313" key="2">
    <source>
        <dbReference type="EMBL" id="CAC5417093.1"/>
    </source>
</evidence>
<dbReference type="Gene3D" id="3.10.10.10">
    <property type="entry name" value="HIV Type 1 Reverse Transcriptase, subunit A, domain 1"/>
    <property type="match status" value="1"/>
</dbReference>
<accession>A0A6J8EAU7</accession>
<gene>
    <name evidence="2" type="ORF">MCOR_49647</name>
</gene>
<dbReference type="Gene3D" id="3.30.70.270">
    <property type="match status" value="1"/>
</dbReference>
<dbReference type="InterPro" id="IPR052055">
    <property type="entry name" value="Hepadnavirus_pol/RT"/>
</dbReference>
<dbReference type="Pfam" id="PF00078">
    <property type="entry name" value="RVT_1"/>
    <property type="match status" value="1"/>
</dbReference>
<dbReference type="InterPro" id="IPR000477">
    <property type="entry name" value="RT_dom"/>
</dbReference>
<dbReference type="PANTHER" id="PTHR33050:SF7">
    <property type="entry name" value="RIBONUCLEASE H"/>
    <property type="match status" value="1"/>
</dbReference>
<proteinExistence type="predicted"/>
<evidence type="ECO:0000259" key="1">
    <source>
        <dbReference type="Pfam" id="PF00078"/>
    </source>
</evidence>
<reference evidence="2 3" key="1">
    <citation type="submission" date="2020-06" db="EMBL/GenBank/DDBJ databases">
        <authorList>
            <person name="Li R."/>
            <person name="Bekaert M."/>
        </authorList>
    </citation>
    <scope>NUCLEOTIDE SEQUENCE [LARGE SCALE GENOMIC DNA]</scope>
    <source>
        <strain evidence="3">wild</strain>
    </source>
</reference>
<sequence>MGNKPENTSTATSTTDSNQKTRCNVLGEKFGEDAYAYRSKDKTGIILEQNQIDILKGAWRSDTPQKVTCFRDSYRQSFPVDPSCENYFNVPTFDNTVESLLVKRFGPKAAFGRVPCLFSKELKSLEKIAYQGQLAARMGLITSCYTQQALGILLDNLQSDTPNLDGAVQNVRDIFALSTKTFDQMSRTGSFHHMVRRRATMYDTGLSDLKDYANTVMSLPLTSEGIFGSQFDEKLKEKTERNKQLAECLPNLKRVPSSLPMKRKLTSTNETNDSGFKKGKFDNGFKIPKKPAADFKSGATYTAKQNSTNKPWGKMYQFVALCFGPSQAPRVFTKIVTVIAAHLRIQNVRLATYLDDWLLVNMQKYSLLLDREKTLNLLTRFGFIVNLEKSSLIPAQSITYIGALFNFKKGNCVANSRETDQIRNVNSKFNDGTQHSKRLFGSIGFNSIMHRNDPKCSTFYEAYPVTFTTLLETLIKRPTLSNTIYTTPKKSFDMVVRQSQHSQGQITSPVVSQFNNNHRCFQNRFWGSHEGSDFSGQMDRNPTIVTHQYSRVRCSTSHSTAFSTSVTGTKCSDQKRQYDSSSVCEQTGGTRSIDLCYKTWDLWKMAIKNKIVLRAAHIAGRKNILADQLSRNKIFPTEWTLNDQVVQTIFSIWGIQ</sequence>
<dbReference type="EMBL" id="CACVKT020008728">
    <property type="protein sequence ID" value="CAC5417093.1"/>
    <property type="molecule type" value="Genomic_DNA"/>
</dbReference>
<dbReference type="InterPro" id="IPR043502">
    <property type="entry name" value="DNA/RNA_pol_sf"/>
</dbReference>
<dbReference type="CDD" id="cd03714">
    <property type="entry name" value="RT_DIRS1"/>
    <property type="match status" value="1"/>
</dbReference>
<keyword evidence="3" id="KW-1185">Reference proteome</keyword>
<dbReference type="Proteomes" id="UP000507470">
    <property type="component" value="Unassembled WGS sequence"/>
</dbReference>
<name>A0A6J8EAU7_MYTCO</name>
<dbReference type="SUPFAM" id="SSF56672">
    <property type="entry name" value="DNA/RNA polymerases"/>
    <property type="match status" value="1"/>
</dbReference>
<dbReference type="InterPro" id="IPR043128">
    <property type="entry name" value="Rev_trsase/Diguanyl_cyclase"/>
</dbReference>
<dbReference type="AlphaFoldDB" id="A0A6J8EAU7"/>
<dbReference type="PANTHER" id="PTHR33050">
    <property type="entry name" value="REVERSE TRANSCRIPTASE DOMAIN-CONTAINING PROTEIN"/>
    <property type="match status" value="1"/>
</dbReference>
<organism evidence="2 3">
    <name type="scientific">Mytilus coruscus</name>
    <name type="common">Sea mussel</name>
    <dbReference type="NCBI Taxonomy" id="42192"/>
    <lineage>
        <taxon>Eukaryota</taxon>
        <taxon>Metazoa</taxon>
        <taxon>Spiralia</taxon>
        <taxon>Lophotrochozoa</taxon>
        <taxon>Mollusca</taxon>
        <taxon>Bivalvia</taxon>
        <taxon>Autobranchia</taxon>
        <taxon>Pteriomorphia</taxon>
        <taxon>Mytilida</taxon>
        <taxon>Mytiloidea</taxon>
        <taxon>Mytilidae</taxon>
        <taxon>Mytilinae</taxon>
        <taxon>Mytilus</taxon>
    </lineage>
</organism>
<feature type="domain" description="Reverse transcriptase" evidence="1">
    <location>
        <begin position="306"/>
        <end position="402"/>
    </location>
</feature>